<dbReference type="InterPro" id="IPR005107">
    <property type="entry name" value="CO_DH_flav_C"/>
</dbReference>
<protein>
    <submittedName>
        <fullName evidence="5">Carbon monoxide dehydrogenase</fullName>
    </submittedName>
</protein>
<dbReference type="Gene3D" id="3.30.43.10">
    <property type="entry name" value="Uridine Diphospho-n-acetylenolpyruvylglucosamine Reductase, domain 2"/>
    <property type="match status" value="1"/>
</dbReference>
<feature type="domain" description="FAD-binding PCMH-type" evidence="4">
    <location>
        <begin position="1"/>
        <end position="177"/>
    </location>
</feature>
<dbReference type="Gene3D" id="3.30.390.50">
    <property type="entry name" value="CO dehydrogenase flavoprotein, C-terminal domain"/>
    <property type="match status" value="1"/>
</dbReference>
<dbReference type="Proteomes" id="UP000248706">
    <property type="component" value="Unassembled WGS sequence"/>
</dbReference>
<keyword evidence="1" id="KW-0285">Flavoprotein</keyword>
<dbReference type="RefSeq" id="WP_112433119.1">
    <property type="nucleotide sequence ID" value="NZ_MCIF01000002.1"/>
</dbReference>
<dbReference type="SMART" id="SM01092">
    <property type="entry name" value="CO_deh_flav_C"/>
    <property type="match status" value="1"/>
</dbReference>
<dbReference type="InterPro" id="IPR002346">
    <property type="entry name" value="Mopterin_DH_FAD-bd"/>
</dbReference>
<accession>A0A328VQU0</accession>
<evidence type="ECO:0000313" key="5">
    <source>
        <dbReference type="EMBL" id="RAQ98120.1"/>
    </source>
</evidence>
<gene>
    <name evidence="5" type="ORF">A4R35_21445</name>
</gene>
<keyword evidence="3" id="KW-0560">Oxidoreductase</keyword>
<dbReference type="InterPro" id="IPR016167">
    <property type="entry name" value="FAD-bd_PCMH_sub1"/>
</dbReference>
<sequence length="289" mass="30212">MIPATFEYHPASSVDEAIALLSQYGDDAKLLAGGHSLIPTMKLRLAQPAHLIDIGRIPGLSYIREEGNVVAVGALTTYATIERSEVLRRYFAVLPECASVIGDPQVRNRGTIGGSISHADPSADMPGAVRALKAEIRVRGPNGERTVAADDFFLGTFTTALEPGEMVTEIRFPLPPARTGSAYTKLANKASHYAVAGCAAVVTLGADGACTAASVVITGAGTMPTRASAVEAALMGKQLDEATVAEAASHAAEGLELMEDIHGSKQYRAQMAAVMARRAILKAAERARG</sequence>
<evidence type="ECO:0000256" key="3">
    <source>
        <dbReference type="ARBA" id="ARBA00023002"/>
    </source>
</evidence>
<dbReference type="PANTHER" id="PTHR42659">
    <property type="entry name" value="XANTHINE DEHYDROGENASE SUBUNIT C-RELATED"/>
    <property type="match status" value="1"/>
</dbReference>
<evidence type="ECO:0000313" key="6">
    <source>
        <dbReference type="Proteomes" id="UP000248706"/>
    </source>
</evidence>
<name>A0A328VQU0_9CHLR</name>
<dbReference type="InterPro" id="IPR051312">
    <property type="entry name" value="Diverse_Substr_Oxidored"/>
</dbReference>
<dbReference type="EMBL" id="MCIF01000002">
    <property type="protein sequence ID" value="RAQ98120.1"/>
    <property type="molecule type" value="Genomic_DNA"/>
</dbReference>
<dbReference type="Pfam" id="PF03450">
    <property type="entry name" value="CO_deh_flav_C"/>
    <property type="match status" value="1"/>
</dbReference>
<dbReference type="OrthoDB" id="9774454at2"/>
<dbReference type="PROSITE" id="PS51387">
    <property type="entry name" value="FAD_PCMH"/>
    <property type="match status" value="1"/>
</dbReference>
<keyword evidence="2" id="KW-0274">FAD</keyword>
<dbReference type="PANTHER" id="PTHR42659:SF2">
    <property type="entry name" value="XANTHINE DEHYDROGENASE SUBUNIT C-RELATED"/>
    <property type="match status" value="1"/>
</dbReference>
<dbReference type="Pfam" id="PF00941">
    <property type="entry name" value="FAD_binding_5"/>
    <property type="match status" value="1"/>
</dbReference>
<dbReference type="GO" id="GO:0071949">
    <property type="term" value="F:FAD binding"/>
    <property type="evidence" value="ECO:0007669"/>
    <property type="project" value="InterPro"/>
</dbReference>
<evidence type="ECO:0000256" key="2">
    <source>
        <dbReference type="ARBA" id="ARBA00022827"/>
    </source>
</evidence>
<dbReference type="FunFam" id="3.30.465.10:FF:000017">
    <property type="entry name" value="Xanthine dehydrogenase, FAD binding subunit"/>
    <property type="match status" value="1"/>
</dbReference>
<dbReference type="InterPro" id="IPR016169">
    <property type="entry name" value="FAD-bd_PCMH_sub2"/>
</dbReference>
<organism evidence="5 6">
    <name type="scientific">Thermogemmatispora tikiterensis</name>
    <dbReference type="NCBI Taxonomy" id="1825093"/>
    <lineage>
        <taxon>Bacteria</taxon>
        <taxon>Bacillati</taxon>
        <taxon>Chloroflexota</taxon>
        <taxon>Ktedonobacteria</taxon>
        <taxon>Thermogemmatisporales</taxon>
        <taxon>Thermogemmatisporaceae</taxon>
        <taxon>Thermogemmatispora</taxon>
    </lineage>
</organism>
<dbReference type="InterPro" id="IPR036683">
    <property type="entry name" value="CO_DH_flav_C_dom_sf"/>
</dbReference>
<comment type="caution">
    <text evidence="5">The sequence shown here is derived from an EMBL/GenBank/DDBJ whole genome shotgun (WGS) entry which is preliminary data.</text>
</comment>
<dbReference type="SUPFAM" id="SSF55447">
    <property type="entry name" value="CO dehydrogenase flavoprotein C-terminal domain-like"/>
    <property type="match status" value="1"/>
</dbReference>
<dbReference type="GO" id="GO:0016491">
    <property type="term" value="F:oxidoreductase activity"/>
    <property type="evidence" value="ECO:0007669"/>
    <property type="project" value="UniProtKB-KW"/>
</dbReference>
<reference evidence="5 6" key="1">
    <citation type="submission" date="2016-08" db="EMBL/GenBank/DDBJ databases">
        <title>Analysis of Carbohydrate Active Enzymes in Thermogemmatispora T81 Reveals Carbohydrate Degradation Ability.</title>
        <authorList>
            <person name="Tomazini A."/>
            <person name="Lal S."/>
            <person name="Stott M."/>
            <person name="Henrissat B."/>
            <person name="Polikarpov I."/>
            <person name="Sparling R."/>
            <person name="Levin D.B."/>
        </authorList>
    </citation>
    <scope>NUCLEOTIDE SEQUENCE [LARGE SCALE GENOMIC DNA]</scope>
    <source>
        <strain evidence="5 6">T81</strain>
    </source>
</reference>
<evidence type="ECO:0000259" key="4">
    <source>
        <dbReference type="PROSITE" id="PS51387"/>
    </source>
</evidence>
<dbReference type="InterPro" id="IPR016166">
    <property type="entry name" value="FAD-bd_PCMH"/>
</dbReference>
<dbReference type="SUPFAM" id="SSF56176">
    <property type="entry name" value="FAD-binding/transporter-associated domain-like"/>
    <property type="match status" value="1"/>
</dbReference>
<evidence type="ECO:0000256" key="1">
    <source>
        <dbReference type="ARBA" id="ARBA00022630"/>
    </source>
</evidence>
<proteinExistence type="predicted"/>
<dbReference type="Gene3D" id="3.30.465.10">
    <property type="match status" value="1"/>
</dbReference>
<keyword evidence="6" id="KW-1185">Reference proteome</keyword>
<dbReference type="InterPro" id="IPR036318">
    <property type="entry name" value="FAD-bd_PCMH-like_sf"/>
</dbReference>
<dbReference type="AlphaFoldDB" id="A0A328VQU0"/>